<dbReference type="Gene3D" id="2.40.40.10">
    <property type="entry name" value="RlpA-like domain"/>
    <property type="match status" value="1"/>
</dbReference>
<dbReference type="PANTHER" id="PTHR30124:SF0">
    <property type="entry name" value="MEMBRANE-BOUND LYTIC MUREIN TRANSGLYCOSYLASE A"/>
    <property type="match status" value="1"/>
</dbReference>
<dbReference type="SUPFAM" id="SSF50685">
    <property type="entry name" value="Barwin-like endoglucanases"/>
    <property type="match status" value="1"/>
</dbReference>
<proteinExistence type="predicted"/>
<dbReference type="InterPro" id="IPR010611">
    <property type="entry name" value="3D_dom"/>
</dbReference>
<comment type="caution">
    <text evidence="7">The sequence shown here is derived from an EMBL/GenBank/DDBJ whole genome shotgun (WGS) entry which is preliminary data.</text>
</comment>
<keyword evidence="4" id="KW-0961">Cell wall biogenesis/degradation</keyword>
<dbReference type="InterPro" id="IPR005300">
    <property type="entry name" value="MltA_B"/>
</dbReference>
<dbReference type="GO" id="GO:0008933">
    <property type="term" value="F:peptidoglycan lytic transglycosylase activity"/>
    <property type="evidence" value="ECO:0007669"/>
    <property type="project" value="TreeGrafter"/>
</dbReference>
<accession>M5Q330</accession>
<dbReference type="EMBL" id="AOSV01000003">
    <property type="protein sequence ID" value="EMG38986.1"/>
    <property type="molecule type" value="Genomic_DNA"/>
</dbReference>
<dbReference type="CDD" id="cd14485">
    <property type="entry name" value="mltA_like_LT_A"/>
    <property type="match status" value="1"/>
</dbReference>
<organism evidence="7 8">
    <name type="scientific">Desulfocurvibacter africanus PCS</name>
    <dbReference type="NCBI Taxonomy" id="1262666"/>
    <lineage>
        <taxon>Bacteria</taxon>
        <taxon>Pseudomonadati</taxon>
        <taxon>Thermodesulfobacteriota</taxon>
        <taxon>Desulfovibrionia</taxon>
        <taxon>Desulfovibrionales</taxon>
        <taxon>Desulfovibrionaceae</taxon>
        <taxon>Desulfocurvibacter</taxon>
    </lineage>
</organism>
<gene>
    <name evidence="7" type="ORF">PCS_00628</name>
</gene>
<dbReference type="SMART" id="SM00925">
    <property type="entry name" value="MltA"/>
    <property type="match status" value="1"/>
</dbReference>
<dbReference type="EC" id="4.2.2.n1" evidence="2"/>
<dbReference type="Proteomes" id="UP000011922">
    <property type="component" value="Unassembled WGS sequence"/>
</dbReference>
<comment type="catalytic activity">
    <reaction evidence="1">
        <text>Exolytic cleavage of the (1-&gt;4)-beta-glycosidic linkage between N-acetylmuramic acid (MurNAc) and N-acetylglucosamine (GlcNAc) residues in peptidoglycan, from either the reducing or the non-reducing ends of the peptidoglycan chains, with concomitant formation of a 1,6-anhydrobond in the MurNAc residue.</text>
        <dbReference type="EC" id="4.2.2.n1"/>
    </reaction>
</comment>
<dbReference type="GO" id="GO:0009253">
    <property type="term" value="P:peptidoglycan catabolic process"/>
    <property type="evidence" value="ECO:0007669"/>
    <property type="project" value="TreeGrafter"/>
</dbReference>
<dbReference type="InterPro" id="IPR026044">
    <property type="entry name" value="MltA"/>
</dbReference>
<dbReference type="GO" id="GO:0009254">
    <property type="term" value="P:peptidoglycan turnover"/>
    <property type="evidence" value="ECO:0007669"/>
    <property type="project" value="InterPro"/>
</dbReference>
<dbReference type="GO" id="GO:0004553">
    <property type="term" value="F:hydrolase activity, hydrolyzing O-glycosyl compounds"/>
    <property type="evidence" value="ECO:0007669"/>
    <property type="project" value="InterPro"/>
</dbReference>
<dbReference type="PANTHER" id="PTHR30124">
    <property type="entry name" value="MEMBRANE-BOUND LYTIC MUREIN TRANSGLYCOSYLASE A"/>
    <property type="match status" value="1"/>
</dbReference>
<evidence type="ECO:0000256" key="5">
    <source>
        <dbReference type="ARBA" id="ARBA00030918"/>
    </source>
</evidence>
<evidence type="ECO:0000313" key="8">
    <source>
        <dbReference type="Proteomes" id="UP000011922"/>
    </source>
</evidence>
<dbReference type="PROSITE" id="PS51257">
    <property type="entry name" value="PROKAR_LIPOPROTEIN"/>
    <property type="match status" value="1"/>
</dbReference>
<name>M5Q330_DESAF</name>
<dbReference type="PATRIC" id="fig|1262666.3.peg.628"/>
<dbReference type="AlphaFoldDB" id="M5Q330"/>
<evidence type="ECO:0000313" key="7">
    <source>
        <dbReference type="EMBL" id="EMG38986.1"/>
    </source>
</evidence>
<evidence type="ECO:0000256" key="1">
    <source>
        <dbReference type="ARBA" id="ARBA00001420"/>
    </source>
</evidence>
<dbReference type="Pfam" id="PF03562">
    <property type="entry name" value="MltA"/>
    <property type="match status" value="1"/>
</dbReference>
<sequence length="411" mass="45688">MLRSSYLCTLAIIIILGLGLGSGCVGKPHRSLPARHDGYTLVSPREAMALTARLSPQGQELSSWLDLWEALGHTMAYLRTKPQNEAAVRRGDVQVTWGRLTDSVLRLLWLLPRLDAEPGLLAREFAWYRLGPEPLLTGYYAPVVEASTKPDDDYRYPLYAVPPDLMRINLGSQRPEWRGQVHYYRIAGTEVVPYYSRKEIELDGVLKGRNLEIAWVKDPLALFYLHVQGSGYLRMPDGSLVKAQYGSKNGRPFKSISQVLLEKGQLRQGELSRARIAACLEANPDKKHEWLSENESFIFFQLGQGQPRGAMGQPLTAMVSLATDPRTMPLGALMAYSTDLPAAHPGGTPRRVFGLGLAQDTGSAIKGNRFDLFCGIGKEREYLASRIKVETAVYLLLSREPSLPEGIATKH</sequence>
<dbReference type="CDD" id="cd14668">
    <property type="entry name" value="mlta_B"/>
    <property type="match status" value="1"/>
</dbReference>
<evidence type="ECO:0000256" key="2">
    <source>
        <dbReference type="ARBA" id="ARBA00012587"/>
    </source>
</evidence>
<evidence type="ECO:0000256" key="4">
    <source>
        <dbReference type="ARBA" id="ARBA00023316"/>
    </source>
</evidence>
<dbReference type="InterPro" id="IPR036908">
    <property type="entry name" value="RlpA-like_sf"/>
</dbReference>
<evidence type="ECO:0000256" key="3">
    <source>
        <dbReference type="ARBA" id="ARBA00023239"/>
    </source>
</evidence>
<evidence type="ECO:0000259" key="6">
    <source>
        <dbReference type="SMART" id="SM00925"/>
    </source>
</evidence>
<dbReference type="GO" id="GO:0071555">
    <property type="term" value="P:cell wall organization"/>
    <property type="evidence" value="ECO:0007669"/>
    <property type="project" value="UniProtKB-KW"/>
</dbReference>
<feature type="domain" description="Lytic transglycosylase MltA" evidence="6">
    <location>
        <begin position="143"/>
        <end position="301"/>
    </location>
</feature>
<keyword evidence="3" id="KW-0456">Lyase</keyword>
<dbReference type="Gene3D" id="2.40.240.50">
    <property type="entry name" value="Barwin-like endoglucanases"/>
    <property type="match status" value="1"/>
</dbReference>
<dbReference type="Pfam" id="PF06725">
    <property type="entry name" value="3D"/>
    <property type="match status" value="1"/>
</dbReference>
<reference evidence="7 8" key="1">
    <citation type="journal article" date="2013" name="Genome Announc.">
        <title>Draft Genome Sequence for Desulfovibrio africanus Strain PCS.</title>
        <authorList>
            <person name="Brown S.D."/>
            <person name="Utturkar S.M."/>
            <person name="Arkin A.P."/>
            <person name="Deutschbauer A.M."/>
            <person name="Elias D.A."/>
            <person name="Hazen T.C."/>
            <person name="Chakraborty R."/>
        </authorList>
    </citation>
    <scope>NUCLEOTIDE SEQUENCE [LARGE SCALE GENOMIC DNA]</scope>
    <source>
        <strain evidence="7 8">PCS</strain>
    </source>
</reference>
<dbReference type="GO" id="GO:0019867">
    <property type="term" value="C:outer membrane"/>
    <property type="evidence" value="ECO:0007669"/>
    <property type="project" value="InterPro"/>
</dbReference>
<protein>
    <recommendedName>
        <fullName evidence="2">peptidoglycan lytic exotransglycosylase</fullName>
        <ecNumber evidence="2">4.2.2.n1</ecNumber>
    </recommendedName>
    <alternativeName>
        <fullName evidence="5">Murein hydrolase A</fullName>
    </alternativeName>
</protein>